<dbReference type="EC" id="2.4.1.182" evidence="2 10"/>
<evidence type="ECO:0000256" key="5">
    <source>
        <dbReference type="ARBA" id="ARBA00022556"/>
    </source>
</evidence>
<dbReference type="Pfam" id="PF02684">
    <property type="entry name" value="LpxB"/>
    <property type="match status" value="1"/>
</dbReference>
<comment type="catalytic activity">
    <reaction evidence="9">
        <text>a lipid X + a UDP-2-N,3-O-bis[(3R)-3-hydroxyacyl]-alpha-D-glucosamine = a lipid A disaccharide + UDP + H(+)</text>
        <dbReference type="Rhea" id="RHEA:67828"/>
        <dbReference type="ChEBI" id="CHEBI:15378"/>
        <dbReference type="ChEBI" id="CHEBI:58223"/>
        <dbReference type="ChEBI" id="CHEBI:137748"/>
        <dbReference type="ChEBI" id="CHEBI:176338"/>
        <dbReference type="ChEBI" id="CHEBI:176343"/>
        <dbReference type="EC" id="2.4.1.182"/>
    </reaction>
</comment>
<reference evidence="11 12" key="1">
    <citation type="submission" date="2016-10" db="EMBL/GenBank/DDBJ databases">
        <authorList>
            <person name="de Groot N.N."/>
        </authorList>
    </citation>
    <scope>NUCLEOTIDE SEQUENCE [LARGE SCALE GENOMIC DNA]</scope>
    <source>
        <strain evidence="11 12">TC2-24</strain>
    </source>
</reference>
<evidence type="ECO:0000256" key="2">
    <source>
        <dbReference type="ARBA" id="ARBA00012687"/>
    </source>
</evidence>
<dbReference type="EMBL" id="FOIQ01000004">
    <property type="protein sequence ID" value="SEW13091.1"/>
    <property type="molecule type" value="Genomic_DNA"/>
</dbReference>
<keyword evidence="6" id="KW-0328">Glycosyltransferase</keyword>
<evidence type="ECO:0000313" key="12">
    <source>
        <dbReference type="Proteomes" id="UP000199373"/>
    </source>
</evidence>
<evidence type="ECO:0000256" key="4">
    <source>
        <dbReference type="ARBA" id="ARBA00022516"/>
    </source>
</evidence>
<protein>
    <recommendedName>
        <fullName evidence="3 10">Lipid-A-disaccharide synthase</fullName>
        <ecNumber evidence="2 10">2.4.1.182</ecNumber>
    </recommendedName>
</protein>
<comment type="function">
    <text evidence="1">Condensation of UDP-2,3-diacylglucosamine and 2,3-diacylglucosamine-1-phosphate to form lipid A disaccharide, a precursor of lipid A, a phosphorylated glycolipid that anchors the lipopolysaccharide to the outer membrane of the cell.</text>
</comment>
<evidence type="ECO:0000256" key="7">
    <source>
        <dbReference type="ARBA" id="ARBA00022679"/>
    </source>
</evidence>
<evidence type="ECO:0000256" key="10">
    <source>
        <dbReference type="NCBIfam" id="TIGR00215"/>
    </source>
</evidence>
<evidence type="ECO:0000256" key="1">
    <source>
        <dbReference type="ARBA" id="ARBA00002056"/>
    </source>
</evidence>
<dbReference type="SUPFAM" id="SSF53756">
    <property type="entry name" value="UDP-Glycosyltransferase/glycogen phosphorylase"/>
    <property type="match status" value="1"/>
</dbReference>
<dbReference type="GO" id="GO:0016020">
    <property type="term" value="C:membrane"/>
    <property type="evidence" value="ECO:0007669"/>
    <property type="project" value="GOC"/>
</dbReference>
<dbReference type="RefSeq" id="WP_091915909.1">
    <property type="nucleotide sequence ID" value="NZ_FOIQ01000004.1"/>
</dbReference>
<organism evidence="11 12">
    <name type="scientific">Prevotella aff. ruminicola Tc2-24</name>
    <dbReference type="NCBI Taxonomy" id="81582"/>
    <lineage>
        <taxon>Bacteria</taxon>
        <taxon>Pseudomonadati</taxon>
        <taxon>Bacteroidota</taxon>
        <taxon>Bacteroidia</taxon>
        <taxon>Bacteroidales</taxon>
        <taxon>Prevotellaceae</taxon>
        <taxon>Prevotella</taxon>
    </lineage>
</organism>
<evidence type="ECO:0000313" key="11">
    <source>
        <dbReference type="EMBL" id="SEW13091.1"/>
    </source>
</evidence>
<evidence type="ECO:0000256" key="6">
    <source>
        <dbReference type="ARBA" id="ARBA00022676"/>
    </source>
</evidence>
<keyword evidence="5" id="KW-0441">Lipid A biosynthesis</keyword>
<evidence type="ECO:0000256" key="8">
    <source>
        <dbReference type="ARBA" id="ARBA00023098"/>
    </source>
</evidence>
<evidence type="ECO:0000256" key="3">
    <source>
        <dbReference type="ARBA" id="ARBA00020902"/>
    </source>
</evidence>
<dbReference type="Proteomes" id="UP000199373">
    <property type="component" value="Unassembled WGS sequence"/>
</dbReference>
<dbReference type="PANTHER" id="PTHR30372:SF4">
    <property type="entry name" value="LIPID-A-DISACCHARIDE SYNTHASE, MITOCHONDRIAL-RELATED"/>
    <property type="match status" value="1"/>
</dbReference>
<dbReference type="GO" id="GO:0008915">
    <property type="term" value="F:lipid-A-disaccharide synthase activity"/>
    <property type="evidence" value="ECO:0007669"/>
    <property type="project" value="UniProtKB-UniRule"/>
</dbReference>
<gene>
    <name evidence="11" type="ORF">SAMN04487850_1722</name>
</gene>
<dbReference type="NCBIfam" id="TIGR00215">
    <property type="entry name" value="lpxB"/>
    <property type="match status" value="1"/>
</dbReference>
<evidence type="ECO:0000256" key="9">
    <source>
        <dbReference type="ARBA" id="ARBA00048975"/>
    </source>
</evidence>
<dbReference type="GO" id="GO:0005543">
    <property type="term" value="F:phospholipid binding"/>
    <property type="evidence" value="ECO:0007669"/>
    <property type="project" value="TreeGrafter"/>
</dbReference>
<keyword evidence="4" id="KW-0444">Lipid biosynthesis</keyword>
<dbReference type="PANTHER" id="PTHR30372">
    <property type="entry name" value="LIPID-A-DISACCHARIDE SYNTHASE"/>
    <property type="match status" value="1"/>
</dbReference>
<keyword evidence="7" id="KW-0808">Transferase</keyword>
<dbReference type="AlphaFoldDB" id="A0A1I0PF92"/>
<name>A0A1I0PF92_9BACT</name>
<dbReference type="InterPro" id="IPR003835">
    <property type="entry name" value="Glyco_trans_19"/>
</dbReference>
<dbReference type="GO" id="GO:0009245">
    <property type="term" value="P:lipid A biosynthetic process"/>
    <property type="evidence" value="ECO:0007669"/>
    <property type="project" value="UniProtKB-UniRule"/>
</dbReference>
<keyword evidence="12" id="KW-1185">Reference proteome</keyword>
<proteinExistence type="predicted"/>
<keyword evidence="8" id="KW-0443">Lipid metabolism</keyword>
<accession>A0A1I0PF92</accession>
<sequence>MKYYLIAGEASGDLHASHLMKSLKEFDDNAEFRFWGGDLMTAVGGTRVRHYRELAYMGFVPVLLHLPTILSNMRRCKRDIVDWQPDCVILVDYPGFNLTIAKYVKSKTNIPVYYYISPKIWAWKEYRIKNIRRDVDELFSILPFEVPFFEQRHHYPIHYVGNPTADEVREFLSAYEKTAVPTRPIIALLAGSRKQEIKDNLPAMMEAVSPYMSDYQVVLAGAPGIEKDYYDTFLRGKGIDVVYNQTYPLLAEAHAALVTSGTATLETCLFKVPQVVCYETPLPRLIGWLRKKVLRVKYISLVNLIADREVVTELVADTFSVTNIRRELEKILDGPVRQSMLDDYEEISRRLGHQKAPEQTAKLIYTLLSNQ</sequence>